<comment type="function">
    <text evidence="9 10">Fluoride-specific ion channel. Important for reducing fluoride concentration in the cell, thus reducing its toxicity.</text>
</comment>
<evidence type="ECO:0000256" key="1">
    <source>
        <dbReference type="ARBA" id="ARBA00004651"/>
    </source>
</evidence>
<gene>
    <name evidence="10" type="primary">fluC</name>
    <name evidence="10" type="synonym">crcB</name>
    <name evidence="11" type="ORF">FB389_0648</name>
</gene>
<dbReference type="PANTHER" id="PTHR28259">
    <property type="entry name" value="FLUORIDE EXPORT PROTEIN 1-RELATED"/>
    <property type="match status" value="1"/>
</dbReference>
<keyword evidence="10" id="KW-0479">Metal-binding</keyword>
<name>A0A542SMZ5_9MICO</name>
<dbReference type="Pfam" id="PF02537">
    <property type="entry name" value="CRCB"/>
    <property type="match status" value="1"/>
</dbReference>
<protein>
    <recommendedName>
        <fullName evidence="10">Fluoride-specific ion channel FluC</fullName>
    </recommendedName>
</protein>
<sequence length="123" mass="12976">MTPLLVLAVAAAGRIGSALRYLTDNALLARVRQTFPWGTAIVNLTGSFVLGALTGTATTWLPHDWLTILGTGLIGGYTTYSTASLETIRLLHDRRRRATARNSLGVLAACVALATLGLAITAR</sequence>
<feature type="binding site" evidence="10">
    <location>
        <position position="78"/>
    </location>
    <ligand>
        <name>Na(+)</name>
        <dbReference type="ChEBI" id="CHEBI:29101"/>
        <note>structural</note>
    </ligand>
</feature>
<evidence type="ECO:0000256" key="8">
    <source>
        <dbReference type="ARBA" id="ARBA00035585"/>
    </source>
</evidence>
<dbReference type="GO" id="GO:0046872">
    <property type="term" value="F:metal ion binding"/>
    <property type="evidence" value="ECO:0007669"/>
    <property type="project" value="UniProtKB-KW"/>
</dbReference>
<keyword evidence="6 10" id="KW-0407">Ion channel</keyword>
<feature type="transmembrane region" description="Helical" evidence="10">
    <location>
        <begin position="65"/>
        <end position="83"/>
    </location>
</feature>
<evidence type="ECO:0000256" key="7">
    <source>
        <dbReference type="ARBA" id="ARBA00035120"/>
    </source>
</evidence>
<dbReference type="PANTHER" id="PTHR28259:SF1">
    <property type="entry name" value="FLUORIDE EXPORT PROTEIN 1-RELATED"/>
    <property type="match status" value="1"/>
</dbReference>
<comment type="caution">
    <text evidence="11">The sequence shown here is derived from an EMBL/GenBank/DDBJ whole genome shotgun (WGS) entry which is preliminary data.</text>
</comment>
<comment type="activity regulation">
    <text evidence="10">Na(+) is not transported, but it plays an essential structural role and its presence is essential for fluoride channel function.</text>
</comment>
<dbReference type="GO" id="GO:0062054">
    <property type="term" value="F:fluoride channel activity"/>
    <property type="evidence" value="ECO:0007669"/>
    <property type="project" value="UniProtKB-UniRule"/>
</dbReference>
<keyword evidence="10" id="KW-0915">Sodium</keyword>
<comment type="catalytic activity">
    <reaction evidence="8">
        <text>fluoride(in) = fluoride(out)</text>
        <dbReference type="Rhea" id="RHEA:76159"/>
        <dbReference type="ChEBI" id="CHEBI:17051"/>
    </reaction>
    <physiologicalReaction direction="left-to-right" evidence="8">
        <dbReference type="Rhea" id="RHEA:76160"/>
    </physiologicalReaction>
</comment>
<dbReference type="GO" id="GO:0140114">
    <property type="term" value="P:cellular detoxification of fluoride"/>
    <property type="evidence" value="ECO:0007669"/>
    <property type="project" value="UniProtKB-UniRule"/>
</dbReference>
<dbReference type="Proteomes" id="UP000316181">
    <property type="component" value="Unassembled WGS sequence"/>
</dbReference>
<evidence type="ECO:0000256" key="6">
    <source>
        <dbReference type="ARBA" id="ARBA00023303"/>
    </source>
</evidence>
<evidence type="ECO:0000256" key="10">
    <source>
        <dbReference type="HAMAP-Rule" id="MF_00454"/>
    </source>
</evidence>
<evidence type="ECO:0000256" key="3">
    <source>
        <dbReference type="ARBA" id="ARBA00022692"/>
    </source>
</evidence>
<evidence type="ECO:0000256" key="9">
    <source>
        <dbReference type="ARBA" id="ARBA00049940"/>
    </source>
</evidence>
<keyword evidence="5 10" id="KW-0472">Membrane</keyword>
<evidence type="ECO:0000313" key="11">
    <source>
        <dbReference type="EMBL" id="TQK76001.1"/>
    </source>
</evidence>
<keyword evidence="12" id="KW-1185">Reference proteome</keyword>
<evidence type="ECO:0000256" key="4">
    <source>
        <dbReference type="ARBA" id="ARBA00022989"/>
    </source>
</evidence>
<evidence type="ECO:0000256" key="2">
    <source>
        <dbReference type="ARBA" id="ARBA00022475"/>
    </source>
</evidence>
<keyword evidence="2 10" id="KW-1003">Cell membrane</keyword>
<feature type="transmembrane region" description="Helical" evidence="10">
    <location>
        <begin position="103"/>
        <end position="122"/>
    </location>
</feature>
<dbReference type="RefSeq" id="WP_142111323.1">
    <property type="nucleotide sequence ID" value="NZ_BAAATB010000008.1"/>
</dbReference>
<keyword evidence="10" id="KW-0813">Transport</keyword>
<keyword evidence="4 10" id="KW-1133">Transmembrane helix</keyword>
<dbReference type="EMBL" id="VFNV01000001">
    <property type="protein sequence ID" value="TQK76001.1"/>
    <property type="molecule type" value="Genomic_DNA"/>
</dbReference>
<feature type="transmembrane region" description="Helical" evidence="10">
    <location>
        <begin position="34"/>
        <end position="53"/>
    </location>
</feature>
<proteinExistence type="inferred from homology"/>
<dbReference type="InterPro" id="IPR003691">
    <property type="entry name" value="FluC"/>
</dbReference>
<keyword evidence="10" id="KW-0406">Ion transport</keyword>
<evidence type="ECO:0000256" key="5">
    <source>
        <dbReference type="ARBA" id="ARBA00023136"/>
    </source>
</evidence>
<dbReference type="AlphaFoldDB" id="A0A542SMZ5"/>
<dbReference type="HAMAP" id="MF_00454">
    <property type="entry name" value="FluC"/>
    <property type="match status" value="1"/>
</dbReference>
<comment type="subcellular location">
    <subcellularLocation>
        <location evidence="1 10">Cell membrane</location>
        <topology evidence="1 10">Multi-pass membrane protein</topology>
    </subcellularLocation>
</comment>
<feature type="binding site" evidence="10">
    <location>
        <position position="75"/>
    </location>
    <ligand>
        <name>Na(+)</name>
        <dbReference type="ChEBI" id="CHEBI:29101"/>
        <note>structural</note>
    </ligand>
</feature>
<dbReference type="GO" id="GO:0005886">
    <property type="term" value="C:plasma membrane"/>
    <property type="evidence" value="ECO:0007669"/>
    <property type="project" value="UniProtKB-SubCell"/>
</dbReference>
<dbReference type="OrthoDB" id="5148600at2"/>
<accession>A0A542SMZ5</accession>
<keyword evidence="3 10" id="KW-0812">Transmembrane</keyword>
<reference evidence="11 12" key="1">
    <citation type="submission" date="2019-06" db="EMBL/GenBank/DDBJ databases">
        <title>Sequencing the genomes of 1000 actinobacteria strains.</title>
        <authorList>
            <person name="Klenk H.-P."/>
        </authorList>
    </citation>
    <scope>NUCLEOTIDE SEQUENCE [LARGE SCALE GENOMIC DNA]</scope>
    <source>
        <strain evidence="11 12">DSM 10596</strain>
    </source>
</reference>
<organism evidence="11 12">
    <name type="scientific">Rarobacter incanus</name>
    <dbReference type="NCBI Taxonomy" id="153494"/>
    <lineage>
        <taxon>Bacteria</taxon>
        <taxon>Bacillati</taxon>
        <taxon>Actinomycetota</taxon>
        <taxon>Actinomycetes</taxon>
        <taxon>Micrococcales</taxon>
        <taxon>Rarobacteraceae</taxon>
        <taxon>Rarobacter</taxon>
    </lineage>
</organism>
<evidence type="ECO:0000313" key="12">
    <source>
        <dbReference type="Proteomes" id="UP000316181"/>
    </source>
</evidence>
<comment type="similarity">
    <text evidence="7 10">Belongs to the fluoride channel Fluc/FEX (TC 1.A.43) family.</text>
</comment>